<accession>A0A3A3FNZ2</accession>
<gene>
    <name evidence="1" type="ORF">D3871_17100</name>
</gene>
<keyword evidence="2" id="KW-1185">Reference proteome</keyword>
<dbReference type="Proteomes" id="UP000265955">
    <property type="component" value="Unassembled WGS sequence"/>
</dbReference>
<sequence length="124" mass="14269">MLGFLILVTFAFLAYVTYLQTSVILESRRHARELQSHRELADQAEASRFTELRAFIEKEMSIAANRDMESRNVLFARIDRLNESLGKSIEDSNNTVAAYVGELEDRLLGDKDTPGPKWPQRRDH</sequence>
<reference evidence="2" key="1">
    <citation type="submission" date="2018-09" db="EMBL/GenBank/DDBJ databases">
        <authorList>
            <person name="Zhu H."/>
        </authorList>
    </citation>
    <scope>NUCLEOTIDE SEQUENCE [LARGE SCALE GENOMIC DNA]</scope>
    <source>
        <strain evidence="2">K1R23-30</strain>
    </source>
</reference>
<dbReference type="AlphaFoldDB" id="A0A3A3FNZ2"/>
<name>A0A3A3FNZ2_9BURK</name>
<dbReference type="EMBL" id="QYUO01000002">
    <property type="protein sequence ID" value="RJF95172.1"/>
    <property type="molecule type" value="Genomic_DNA"/>
</dbReference>
<evidence type="ECO:0000313" key="2">
    <source>
        <dbReference type="Proteomes" id="UP000265955"/>
    </source>
</evidence>
<evidence type="ECO:0000313" key="1">
    <source>
        <dbReference type="EMBL" id="RJF95172.1"/>
    </source>
</evidence>
<organism evidence="1 2">
    <name type="scientific">Noviherbaspirillum saxi</name>
    <dbReference type="NCBI Taxonomy" id="2320863"/>
    <lineage>
        <taxon>Bacteria</taxon>
        <taxon>Pseudomonadati</taxon>
        <taxon>Pseudomonadota</taxon>
        <taxon>Betaproteobacteria</taxon>
        <taxon>Burkholderiales</taxon>
        <taxon>Oxalobacteraceae</taxon>
        <taxon>Noviherbaspirillum</taxon>
    </lineage>
</organism>
<protein>
    <submittedName>
        <fullName evidence="1">LapA family protein</fullName>
    </submittedName>
</protein>
<comment type="caution">
    <text evidence="1">The sequence shown here is derived from an EMBL/GenBank/DDBJ whole genome shotgun (WGS) entry which is preliminary data.</text>
</comment>
<proteinExistence type="predicted"/>